<name>A0ABT2F9L7_9STRE</name>
<evidence type="ECO:0000313" key="1">
    <source>
        <dbReference type="EMBL" id="MCS4488517.1"/>
    </source>
</evidence>
<comment type="caution">
    <text evidence="1">The sequence shown here is derived from an EMBL/GenBank/DDBJ whole genome shotgun (WGS) entry which is preliminary data.</text>
</comment>
<sequence>MDADSRFSVFLLIDLENRGGQAISYLYWTILEQIAQLGFSNLFTEISKYNKPSLSLSRLNSFREYSQTYEDILHCRLLCSNLPKVIKTFYLSDYHGKTYDLSTFEILEKIEDSKGNLYLETDFKRGIVF</sequence>
<proteinExistence type="predicted"/>
<dbReference type="EMBL" id="JANUXX010000006">
    <property type="protein sequence ID" value="MCS4488517.1"/>
    <property type="molecule type" value="Genomic_DNA"/>
</dbReference>
<reference evidence="1 2" key="1">
    <citation type="journal article" date="2023" name="Int. J. Syst. Evol. Microbiol.">
        <title>Streptococcus sciuri sp. nov., Staphylococcus marylandisciuri sp. nov. and Staphylococcus americanisciuri sp. nov., isolated from faeces of eastern grey squirrel (Sciurus carolinensis).</title>
        <authorList>
            <person name="Volokhov D.V."/>
            <person name="Zagorodnyaya T.A."/>
            <person name="Furtak V.A."/>
            <person name="Nattanmai G."/>
            <person name="Randall L."/>
            <person name="Jose S."/>
            <person name="Gao Y."/>
            <person name="Eisenberg T."/>
            <person name="Delmonte P."/>
            <person name="Blom J."/>
            <person name="Mitchell K.K."/>
        </authorList>
    </citation>
    <scope>NUCLEOTIDE SEQUENCE [LARGE SCALE GENOMIC DNA]</scope>
    <source>
        <strain evidence="1 2">SQ9-PEA</strain>
    </source>
</reference>
<protein>
    <submittedName>
        <fullName evidence="1">Uncharacterized protein</fullName>
    </submittedName>
</protein>
<dbReference type="Proteomes" id="UP001206548">
    <property type="component" value="Unassembled WGS sequence"/>
</dbReference>
<evidence type="ECO:0000313" key="2">
    <source>
        <dbReference type="Proteomes" id="UP001206548"/>
    </source>
</evidence>
<organism evidence="1 2">
    <name type="scientific">Streptococcus sciuri</name>
    <dbReference type="NCBI Taxonomy" id="2973939"/>
    <lineage>
        <taxon>Bacteria</taxon>
        <taxon>Bacillati</taxon>
        <taxon>Bacillota</taxon>
        <taxon>Bacilli</taxon>
        <taxon>Lactobacillales</taxon>
        <taxon>Streptococcaceae</taxon>
        <taxon>Streptococcus</taxon>
    </lineage>
</organism>
<accession>A0ABT2F9L7</accession>
<keyword evidence="2" id="KW-1185">Reference proteome</keyword>
<gene>
    <name evidence="1" type="ORF">NXS10_06045</name>
</gene>